<dbReference type="AlphaFoldDB" id="A0A430M3N2"/>
<gene>
    <name evidence="2" type="ORF">BHE90_002887</name>
</gene>
<evidence type="ECO:0000313" key="2">
    <source>
        <dbReference type="EMBL" id="RTE82576.1"/>
    </source>
</evidence>
<feature type="chain" id="PRO_5019181039" description="VIT domain-containing protein" evidence="1">
    <location>
        <begin position="19"/>
        <end position="87"/>
    </location>
</feature>
<protein>
    <recommendedName>
        <fullName evidence="4">VIT domain-containing protein</fullName>
    </recommendedName>
</protein>
<dbReference type="EMBL" id="MIKF01000025">
    <property type="protein sequence ID" value="RTE82576.1"/>
    <property type="molecule type" value="Genomic_DNA"/>
</dbReference>
<feature type="non-terminal residue" evidence="2">
    <location>
        <position position="87"/>
    </location>
</feature>
<evidence type="ECO:0000313" key="3">
    <source>
        <dbReference type="Proteomes" id="UP000287124"/>
    </source>
</evidence>
<sequence length="87" mass="9983">MRFGFFFLTALTAVGSWAQEHTKKGAKGKVHVTYPIPLDIVLRRVREGGFEFEATIFNHNEESIKVLNYATFLHRDAPVKRADIFTK</sequence>
<evidence type="ECO:0000256" key="1">
    <source>
        <dbReference type="SAM" id="SignalP"/>
    </source>
</evidence>
<comment type="caution">
    <text evidence="2">The sequence shown here is derived from an EMBL/GenBank/DDBJ whole genome shotgun (WGS) entry which is preliminary data.</text>
</comment>
<dbReference type="Proteomes" id="UP000287124">
    <property type="component" value="Unassembled WGS sequence"/>
</dbReference>
<reference evidence="2 3" key="1">
    <citation type="submission" date="2017-06" db="EMBL/GenBank/DDBJ databases">
        <title>Comparative genomic analysis of Ambrosia Fusariam Clade fungi.</title>
        <authorList>
            <person name="Stajich J.E."/>
            <person name="Carrillo J."/>
            <person name="Kijimoto T."/>
            <person name="Eskalen A."/>
            <person name="O'Donnell K."/>
            <person name="Kasson M."/>
        </authorList>
    </citation>
    <scope>NUCLEOTIDE SEQUENCE [LARGE SCALE GENOMIC DNA]</scope>
    <source>
        <strain evidence="2 3">UCR1854</strain>
    </source>
</reference>
<keyword evidence="1" id="KW-0732">Signal</keyword>
<accession>A0A430M3N2</accession>
<name>A0A430M3N2_9HYPO</name>
<organism evidence="2 3">
    <name type="scientific">Fusarium euwallaceae</name>
    <dbReference type="NCBI Taxonomy" id="1147111"/>
    <lineage>
        <taxon>Eukaryota</taxon>
        <taxon>Fungi</taxon>
        <taxon>Dikarya</taxon>
        <taxon>Ascomycota</taxon>
        <taxon>Pezizomycotina</taxon>
        <taxon>Sordariomycetes</taxon>
        <taxon>Hypocreomycetidae</taxon>
        <taxon>Hypocreales</taxon>
        <taxon>Nectriaceae</taxon>
        <taxon>Fusarium</taxon>
        <taxon>Fusarium solani species complex</taxon>
    </lineage>
</organism>
<feature type="signal peptide" evidence="1">
    <location>
        <begin position="1"/>
        <end position="18"/>
    </location>
</feature>
<proteinExistence type="predicted"/>
<keyword evidence="3" id="KW-1185">Reference proteome</keyword>
<evidence type="ECO:0008006" key="4">
    <source>
        <dbReference type="Google" id="ProtNLM"/>
    </source>
</evidence>